<protein>
    <submittedName>
        <fullName evidence="1">Uncharacterized protein</fullName>
    </submittedName>
</protein>
<dbReference type="OrthoDB" id="976561at2759"/>
<reference evidence="1 2" key="1">
    <citation type="journal article" date="2021" name="Plant Biotechnol. J.">
        <title>Multi-omics assisted identification of the key and species-specific regulatory components of drought-tolerant mechanisms in Gossypium stocksii.</title>
        <authorList>
            <person name="Yu D."/>
            <person name="Ke L."/>
            <person name="Zhang D."/>
            <person name="Wu Y."/>
            <person name="Sun Y."/>
            <person name="Mei J."/>
            <person name="Sun J."/>
            <person name="Sun Y."/>
        </authorList>
    </citation>
    <scope>NUCLEOTIDE SEQUENCE [LARGE SCALE GENOMIC DNA]</scope>
    <source>
        <strain evidence="2">cv. E1</strain>
        <tissue evidence="1">Leaf</tissue>
    </source>
</reference>
<dbReference type="Proteomes" id="UP000828251">
    <property type="component" value="Unassembled WGS sequence"/>
</dbReference>
<organism evidence="1 2">
    <name type="scientific">Gossypium stocksii</name>
    <dbReference type="NCBI Taxonomy" id="47602"/>
    <lineage>
        <taxon>Eukaryota</taxon>
        <taxon>Viridiplantae</taxon>
        <taxon>Streptophyta</taxon>
        <taxon>Embryophyta</taxon>
        <taxon>Tracheophyta</taxon>
        <taxon>Spermatophyta</taxon>
        <taxon>Magnoliopsida</taxon>
        <taxon>eudicotyledons</taxon>
        <taxon>Gunneridae</taxon>
        <taxon>Pentapetalae</taxon>
        <taxon>rosids</taxon>
        <taxon>malvids</taxon>
        <taxon>Malvales</taxon>
        <taxon>Malvaceae</taxon>
        <taxon>Malvoideae</taxon>
        <taxon>Gossypium</taxon>
    </lineage>
</organism>
<evidence type="ECO:0000313" key="2">
    <source>
        <dbReference type="Proteomes" id="UP000828251"/>
    </source>
</evidence>
<feature type="non-terminal residue" evidence="1">
    <location>
        <position position="89"/>
    </location>
</feature>
<gene>
    <name evidence="1" type="ORF">J1N35_007685</name>
</gene>
<dbReference type="AlphaFoldDB" id="A0A9D3W7C3"/>
<keyword evidence="2" id="KW-1185">Reference proteome</keyword>
<comment type="caution">
    <text evidence="1">The sequence shown here is derived from an EMBL/GenBank/DDBJ whole genome shotgun (WGS) entry which is preliminary data.</text>
</comment>
<sequence>MDCPFSDMVKDDGLWNLELFHLLVSKEVISRIVGVLPLHPSSGLDNVIWQGTTTGSFSLKSAYDKLEDRNALDSSFGLPLNNAYSRTRK</sequence>
<dbReference type="EMBL" id="JAIQCV010000003">
    <property type="protein sequence ID" value="KAH1114307.1"/>
    <property type="molecule type" value="Genomic_DNA"/>
</dbReference>
<name>A0A9D3W7C3_9ROSI</name>
<proteinExistence type="predicted"/>
<accession>A0A9D3W7C3</accession>
<evidence type="ECO:0000313" key="1">
    <source>
        <dbReference type="EMBL" id="KAH1114307.1"/>
    </source>
</evidence>